<dbReference type="GO" id="GO:0042744">
    <property type="term" value="P:hydrogen peroxide catabolic process"/>
    <property type="evidence" value="ECO:0007669"/>
    <property type="project" value="UniProtKB-KW"/>
</dbReference>
<evidence type="ECO:0000256" key="12">
    <source>
        <dbReference type="ARBA" id="ARBA00023004"/>
    </source>
</evidence>
<feature type="site" description="Transition state stabilizer" evidence="19">
    <location>
        <position position="70"/>
    </location>
</feature>
<evidence type="ECO:0000256" key="16">
    <source>
        <dbReference type="PIRSR" id="PIRSR600823-1"/>
    </source>
</evidence>
<feature type="domain" description="Plant heme peroxidase family profile" evidence="22">
    <location>
        <begin position="31"/>
        <end position="331"/>
    </location>
</feature>
<dbReference type="PRINTS" id="PR00461">
    <property type="entry name" value="PLPEROXIDASE"/>
</dbReference>
<dbReference type="GO" id="GO:0020037">
    <property type="term" value="F:heme binding"/>
    <property type="evidence" value="ECO:0007669"/>
    <property type="project" value="UniProtKB-UniRule"/>
</dbReference>
<evidence type="ECO:0000256" key="19">
    <source>
        <dbReference type="PIRSR" id="PIRSR600823-4"/>
    </source>
</evidence>
<feature type="disulfide bond" evidence="20">
    <location>
        <begin position="76"/>
        <end position="81"/>
    </location>
</feature>
<evidence type="ECO:0000256" key="13">
    <source>
        <dbReference type="ARBA" id="ARBA00023157"/>
    </source>
</evidence>
<dbReference type="GO" id="GO:0140825">
    <property type="term" value="F:lactoperoxidase activity"/>
    <property type="evidence" value="ECO:0007669"/>
    <property type="project" value="UniProtKB-EC"/>
</dbReference>
<gene>
    <name evidence="23" type="ORF">Tsubulata_018407</name>
</gene>
<evidence type="ECO:0000256" key="1">
    <source>
        <dbReference type="ARBA" id="ARBA00000189"/>
    </source>
</evidence>
<dbReference type="InterPro" id="IPR033905">
    <property type="entry name" value="Secretory_peroxidase"/>
</dbReference>
<evidence type="ECO:0000256" key="21">
    <source>
        <dbReference type="RuleBase" id="RU362060"/>
    </source>
</evidence>
<keyword evidence="5 21" id="KW-0964">Secreted</keyword>
<name>A0A9Q0JLK2_9ROSI</name>
<sequence length="343" mass="37070">MKMSSRGAGLALALISFVLVNLTGECWGQGQPQFGFYKGKCGNNNVESIVRQKVIAKNNTDPTIVAALLRLQFHDCFVNGCDASILLDGNNTEKTAPPNLSVRGYDFIDEIKTALESACQGVVSCADIIVMATRDAVSLSSIKGLGWYPVETGRLDGLVSSAQNVNLPSPSMSIPQAAAAFANKKLSQTDMVYLIGGGHTVGVAHCPLFQYRLYNFQNSSPDPTMNTTLLSKLKNTCPNQNPPTSNPADLDQNPSSAFTVDKSFYQQILWGNGILQVDQEMALDSMTKSTVATIARGTDLSFYLRFGQAMINLGRLTNSRGEIRKSCRAVNPTSSSGFFNLFH</sequence>
<reference evidence="23" key="2">
    <citation type="journal article" date="2023" name="Plants (Basel)">
        <title>Annotation of the Turnera subulata (Passifloraceae) Draft Genome Reveals the S-Locus Evolved after the Divergence of Turneroideae from Passifloroideae in a Stepwise Manner.</title>
        <authorList>
            <person name="Henning P.M."/>
            <person name="Roalson E.H."/>
            <person name="Mir W."/>
            <person name="McCubbin A.G."/>
            <person name="Shore J.S."/>
        </authorList>
    </citation>
    <scope>NUCLEOTIDE SEQUENCE</scope>
    <source>
        <strain evidence="23">F60SS</strain>
    </source>
</reference>
<keyword evidence="11 21" id="KW-0560">Oxidoreductase</keyword>
<keyword evidence="9 21" id="KW-0732">Signal</keyword>
<dbReference type="GO" id="GO:0005576">
    <property type="term" value="C:extracellular region"/>
    <property type="evidence" value="ECO:0007669"/>
    <property type="project" value="UniProtKB-SubCell"/>
</dbReference>
<evidence type="ECO:0000256" key="4">
    <source>
        <dbReference type="ARBA" id="ARBA00012313"/>
    </source>
</evidence>
<feature type="disulfide bond" evidence="20">
    <location>
        <begin position="125"/>
        <end position="327"/>
    </location>
</feature>
<dbReference type="AlphaFoldDB" id="A0A9Q0JLK2"/>
<feature type="binding site" evidence="18">
    <location>
        <position position="82"/>
    </location>
    <ligand>
        <name>Ca(2+)</name>
        <dbReference type="ChEBI" id="CHEBI:29108"/>
        <label>1</label>
    </ligand>
</feature>
<evidence type="ECO:0000256" key="18">
    <source>
        <dbReference type="PIRSR" id="PIRSR600823-3"/>
    </source>
</evidence>
<feature type="binding site" evidence="18">
    <location>
        <position position="75"/>
    </location>
    <ligand>
        <name>Ca(2+)</name>
        <dbReference type="ChEBI" id="CHEBI:29108"/>
        <label>1</label>
    </ligand>
</feature>
<dbReference type="PROSITE" id="PS50873">
    <property type="entry name" value="PEROXIDASE_4"/>
    <property type="match status" value="1"/>
</dbReference>
<accession>A0A9Q0JLK2</accession>
<feature type="active site" description="Proton acceptor" evidence="16">
    <location>
        <position position="74"/>
    </location>
</feature>
<evidence type="ECO:0000313" key="23">
    <source>
        <dbReference type="EMBL" id="KAJ4845145.1"/>
    </source>
</evidence>
<feature type="chain" id="PRO_5040539097" description="Peroxidase" evidence="21">
    <location>
        <begin position="29"/>
        <end position="343"/>
    </location>
</feature>
<dbReference type="InterPro" id="IPR010255">
    <property type="entry name" value="Haem_peroxidase_sf"/>
</dbReference>
<evidence type="ECO:0000256" key="7">
    <source>
        <dbReference type="ARBA" id="ARBA00022617"/>
    </source>
</evidence>
<reference evidence="23" key="1">
    <citation type="submission" date="2022-02" db="EMBL/GenBank/DDBJ databases">
        <authorList>
            <person name="Henning P.M."/>
            <person name="McCubbin A.G."/>
            <person name="Shore J.S."/>
        </authorList>
    </citation>
    <scope>NUCLEOTIDE SEQUENCE</scope>
    <source>
        <strain evidence="23">F60SS</strain>
        <tissue evidence="23">Leaves</tissue>
    </source>
</reference>
<dbReference type="EC" id="1.11.1.7" evidence="4 21"/>
<evidence type="ECO:0000256" key="17">
    <source>
        <dbReference type="PIRSR" id="PIRSR600823-2"/>
    </source>
</evidence>
<evidence type="ECO:0000256" key="20">
    <source>
        <dbReference type="PIRSR" id="PIRSR600823-5"/>
    </source>
</evidence>
<keyword evidence="15 21" id="KW-0376">Hydrogen peroxide</keyword>
<evidence type="ECO:0000256" key="6">
    <source>
        <dbReference type="ARBA" id="ARBA00022559"/>
    </source>
</evidence>
<feature type="binding site" description="axial binding residue" evidence="18">
    <location>
        <position position="199"/>
    </location>
    <ligand>
        <name>heme b</name>
        <dbReference type="ChEBI" id="CHEBI:60344"/>
    </ligand>
    <ligandPart>
        <name>Fe</name>
        <dbReference type="ChEBI" id="CHEBI:18248"/>
    </ligandPart>
</feature>
<keyword evidence="6 21" id="KW-0575">Peroxidase</keyword>
<comment type="cofactor">
    <cofactor evidence="18 21">
        <name>Ca(2+)</name>
        <dbReference type="ChEBI" id="CHEBI:29108"/>
    </cofactor>
    <text evidence="18 21">Binds 2 calcium ions per subunit.</text>
</comment>
<dbReference type="Gene3D" id="1.10.420.10">
    <property type="entry name" value="Peroxidase, domain 2"/>
    <property type="match status" value="1"/>
</dbReference>
<keyword evidence="14" id="KW-0325">Glycoprotein</keyword>
<comment type="catalytic activity">
    <reaction evidence="1 21">
        <text>2 a phenolic donor + H2O2 = 2 a phenolic radical donor + 2 H2O</text>
        <dbReference type="Rhea" id="RHEA:56136"/>
        <dbReference type="ChEBI" id="CHEBI:15377"/>
        <dbReference type="ChEBI" id="CHEBI:16240"/>
        <dbReference type="ChEBI" id="CHEBI:139520"/>
        <dbReference type="ChEBI" id="CHEBI:139521"/>
        <dbReference type="EC" id="1.11.1.7"/>
    </reaction>
</comment>
<protein>
    <recommendedName>
        <fullName evidence="4 21">Peroxidase</fullName>
        <ecNumber evidence="4 21">1.11.1.7</ecNumber>
    </recommendedName>
</protein>
<feature type="binding site" evidence="18">
    <location>
        <position position="251"/>
    </location>
    <ligand>
        <name>Ca(2+)</name>
        <dbReference type="ChEBI" id="CHEBI:29108"/>
        <label>2</label>
    </ligand>
</feature>
<comment type="function">
    <text evidence="2">Removal of H(2)O(2), oxidation of toxic reductants, biosynthesis and degradation of lignin, suberization, auxin catabolism, response to environmental stresses such as wounding, pathogen attack and oxidative stress. These functions might be dependent on each isozyme/isoform in each plant tissue.</text>
</comment>
<keyword evidence="8 18" id="KW-0479">Metal-binding</keyword>
<keyword evidence="12 18" id="KW-0408">Iron</keyword>
<feature type="binding site" evidence="18">
    <location>
        <position position="93"/>
    </location>
    <ligand>
        <name>Ca(2+)</name>
        <dbReference type="ChEBI" id="CHEBI:29108"/>
        <label>1</label>
    </ligand>
</feature>
<dbReference type="FunFam" id="1.10.420.10:FF:000007">
    <property type="entry name" value="Peroxidase"/>
    <property type="match status" value="1"/>
</dbReference>
<keyword evidence="24" id="KW-1185">Reference proteome</keyword>
<feature type="signal peptide" evidence="21">
    <location>
        <begin position="1"/>
        <end position="28"/>
    </location>
</feature>
<dbReference type="PRINTS" id="PR00458">
    <property type="entry name" value="PEROXIDASE"/>
</dbReference>
<feature type="binding site" evidence="18">
    <location>
        <position position="80"/>
    </location>
    <ligand>
        <name>Ca(2+)</name>
        <dbReference type="ChEBI" id="CHEBI:29108"/>
        <label>1</label>
    </ligand>
</feature>
<dbReference type="OrthoDB" id="2113341at2759"/>
<dbReference type="EMBL" id="JAKUCV010001759">
    <property type="protein sequence ID" value="KAJ4845145.1"/>
    <property type="molecule type" value="Genomic_DNA"/>
</dbReference>
<dbReference type="Proteomes" id="UP001141552">
    <property type="component" value="Unassembled WGS sequence"/>
</dbReference>
<evidence type="ECO:0000313" key="24">
    <source>
        <dbReference type="Proteomes" id="UP001141552"/>
    </source>
</evidence>
<feature type="binding site" evidence="17">
    <location>
        <position position="168"/>
    </location>
    <ligand>
        <name>substrate</name>
    </ligand>
</feature>
<dbReference type="PANTHER" id="PTHR31517:SF59">
    <property type="entry name" value="PEROXIDASE"/>
    <property type="match status" value="1"/>
</dbReference>
<comment type="cofactor">
    <cofactor evidence="18 21">
        <name>heme b</name>
        <dbReference type="ChEBI" id="CHEBI:60344"/>
    </cofactor>
    <text evidence="18 21">Binds 1 heme b (iron(II)-protoporphyrin IX) group per subunit.</text>
</comment>
<evidence type="ECO:0000256" key="11">
    <source>
        <dbReference type="ARBA" id="ARBA00023002"/>
    </source>
</evidence>
<evidence type="ECO:0000256" key="5">
    <source>
        <dbReference type="ARBA" id="ARBA00022525"/>
    </source>
</evidence>
<dbReference type="Pfam" id="PF00141">
    <property type="entry name" value="peroxidase"/>
    <property type="match status" value="1"/>
</dbReference>
<dbReference type="Gene3D" id="1.10.520.10">
    <property type="match status" value="1"/>
</dbReference>
<keyword evidence="13 20" id="KW-1015">Disulfide bond</keyword>
<dbReference type="GO" id="GO:0046872">
    <property type="term" value="F:metal ion binding"/>
    <property type="evidence" value="ECO:0007669"/>
    <property type="project" value="UniProtKB-UniRule"/>
</dbReference>
<dbReference type="SUPFAM" id="SSF48113">
    <property type="entry name" value="Heme-dependent peroxidases"/>
    <property type="match status" value="1"/>
</dbReference>
<organism evidence="23 24">
    <name type="scientific">Turnera subulata</name>
    <dbReference type="NCBI Taxonomy" id="218843"/>
    <lineage>
        <taxon>Eukaryota</taxon>
        <taxon>Viridiplantae</taxon>
        <taxon>Streptophyta</taxon>
        <taxon>Embryophyta</taxon>
        <taxon>Tracheophyta</taxon>
        <taxon>Spermatophyta</taxon>
        <taxon>Magnoliopsida</taxon>
        <taxon>eudicotyledons</taxon>
        <taxon>Gunneridae</taxon>
        <taxon>Pentapetalae</taxon>
        <taxon>rosids</taxon>
        <taxon>fabids</taxon>
        <taxon>Malpighiales</taxon>
        <taxon>Passifloraceae</taxon>
        <taxon>Turnera</taxon>
    </lineage>
</organism>
<feature type="binding site" evidence="18">
    <location>
        <position position="261"/>
    </location>
    <ligand>
        <name>Ca(2+)</name>
        <dbReference type="ChEBI" id="CHEBI:29108"/>
        <label>2</label>
    </ligand>
</feature>
<dbReference type="GO" id="GO:0006979">
    <property type="term" value="P:response to oxidative stress"/>
    <property type="evidence" value="ECO:0007669"/>
    <property type="project" value="UniProtKB-UniRule"/>
</dbReference>
<dbReference type="FunFam" id="1.10.520.10:FF:000006">
    <property type="entry name" value="Peroxidase"/>
    <property type="match status" value="1"/>
</dbReference>
<dbReference type="InterPro" id="IPR002016">
    <property type="entry name" value="Haem_peroxidase"/>
</dbReference>
<evidence type="ECO:0000256" key="14">
    <source>
        <dbReference type="ARBA" id="ARBA00023180"/>
    </source>
</evidence>
<evidence type="ECO:0000256" key="9">
    <source>
        <dbReference type="ARBA" id="ARBA00022729"/>
    </source>
</evidence>
<keyword evidence="10 18" id="KW-0106">Calcium</keyword>
<feature type="disulfide bond" evidence="20">
    <location>
        <begin position="41"/>
        <end position="119"/>
    </location>
</feature>
<evidence type="ECO:0000256" key="8">
    <source>
        <dbReference type="ARBA" id="ARBA00022723"/>
    </source>
</evidence>
<dbReference type="PROSITE" id="PS00436">
    <property type="entry name" value="PEROXIDASE_2"/>
    <property type="match status" value="1"/>
</dbReference>
<evidence type="ECO:0000256" key="15">
    <source>
        <dbReference type="ARBA" id="ARBA00023324"/>
    </source>
</evidence>
<comment type="subcellular location">
    <subcellularLocation>
        <location evidence="3 21">Secreted</location>
    </subcellularLocation>
</comment>
<comment type="caution">
    <text evidence="23">The sequence shown here is derived from an EMBL/GenBank/DDBJ whole genome shotgun (WGS) entry which is preliminary data.</text>
</comment>
<evidence type="ECO:0000259" key="22">
    <source>
        <dbReference type="PROSITE" id="PS50873"/>
    </source>
</evidence>
<evidence type="ECO:0000256" key="10">
    <source>
        <dbReference type="ARBA" id="ARBA00022837"/>
    </source>
</evidence>
<dbReference type="InterPro" id="IPR019794">
    <property type="entry name" value="Peroxidases_AS"/>
</dbReference>
<keyword evidence="7 21" id="KW-0349">Heme</keyword>
<evidence type="ECO:0000256" key="2">
    <source>
        <dbReference type="ARBA" id="ARBA00002322"/>
    </source>
</evidence>
<dbReference type="PANTHER" id="PTHR31517">
    <property type="match status" value="1"/>
</dbReference>
<feature type="binding site" evidence="18">
    <location>
        <position position="84"/>
    </location>
    <ligand>
        <name>Ca(2+)</name>
        <dbReference type="ChEBI" id="CHEBI:29108"/>
        <label>1</label>
    </ligand>
</feature>
<dbReference type="InterPro" id="IPR000823">
    <property type="entry name" value="Peroxidase_pln"/>
</dbReference>
<feature type="binding site" evidence="18">
    <location>
        <position position="78"/>
    </location>
    <ligand>
        <name>Ca(2+)</name>
        <dbReference type="ChEBI" id="CHEBI:29108"/>
        <label>1</label>
    </ligand>
</feature>
<feature type="binding site" evidence="18">
    <location>
        <position position="200"/>
    </location>
    <ligand>
        <name>Ca(2+)</name>
        <dbReference type="ChEBI" id="CHEBI:29108"/>
        <label>2</label>
    </ligand>
</feature>
<proteinExistence type="inferred from homology"/>
<dbReference type="CDD" id="cd00693">
    <property type="entry name" value="secretory_peroxidase"/>
    <property type="match status" value="1"/>
</dbReference>
<evidence type="ECO:0000256" key="3">
    <source>
        <dbReference type="ARBA" id="ARBA00004613"/>
    </source>
</evidence>
<comment type="similarity">
    <text evidence="21">Belongs to the peroxidase family. Classical plant (class III) peroxidase subfamily.</text>
</comment>
<feature type="disulfide bond" evidence="20">
    <location>
        <begin position="206"/>
        <end position="237"/>
    </location>
</feature>